<evidence type="ECO:0000256" key="4">
    <source>
        <dbReference type="ARBA" id="ARBA00022989"/>
    </source>
</evidence>
<evidence type="ECO:0000256" key="6">
    <source>
        <dbReference type="SAM" id="Coils"/>
    </source>
</evidence>
<dbReference type="PROSITE" id="PS50202">
    <property type="entry name" value="MSP"/>
    <property type="match status" value="1"/>
</dbReference>
<proteinExistence type="inferred from homology"/>
<accession>F0YJI6</accession>
<evidence type="ECO:0000313" key="9">
    <source>
        <dbReference type="EMBL" id="EGB04658.1"/>
    </source>
</evidence>
<dbReference type="Pfam" id="PF00635">
    <property type="entry name" value="Motile_Sperm"/>
    <property type="match status" value="1"/>
</dbReference>
<dbReference type="GO" id="GO:0090158">
    <property type="term" value="P:endoplasmic reticulum membrane organization"/>
    <property type="evidence" value="ECO:0007669"/>
    <property type="project" value="TreeGrafter"/>
</dbReference>
<keyword evidence="10" id="KW-1185">Reference proteome</keyword>
<evidence type="ECO:0000256" key="2">
    <source>
        <dbReference type="ARBA" id="ARBA00008932"/>
    </source>
</evidence>
<reference evidence="9 10" key="1">
    <citation type="journal article" date="2011" name="Proc. Natl. Acad. Sci. U.S.A.">
        <title>Niche of harmful alga Aureococcus anophagefferens revealed through ecogenomics.</title>
        <authorList>
            <person name="Gobler C.J."/>
            <person name="Berry D.L."/>
            <person name="Dyhrman S.T."/>
            <person name="Wilhelm S.W."/>
            <person name="Salamov A."/>
            <person name="Lobanov A.V."/>
            <person name="Zhang Y."/>
            <person name="Collier J.L."/>
            <person name="Wurch L.L."/>
            <person name="Kustka A.B."/>
            <person name="Dill B.D."/>
            <person name="Shah M."/>
            <person name="VerBerkmoes N.C."/>
            <person name="Kuo A."/>
            <person name="Terry A."/>
            <person name="Pangilinan J."/>
            <person name="Lindquist E.A."/>
            <person name="Lucas S."/>
            <person name="Paulsen I.T."/>
            <person name="Hattenrath-Lehmann T.K."/>
            <person name="Talmage S.C."/>
            <person name="Walker E.A."/>
            <person name="Koch F."/>
            <person name="Burson A.M."/>
            <person name="Marcoval M.A."/>
            <person name="Tang Y.Z."/>
            <person name="Lecleir G.R."/>
            <person name="Coyne K.J."/>
            <person name="Berg G.M."/>
            <person name="Bertrand E.M."/>
            <person name="Saito M.A."/>
            <person name="Gladyshev V.N."/>
            <person name="Grigoriev I.V."/>
        </authorList>
    </citation>
    <scope>NUCLEOTIDE SEQUENCE [LARGE SCALE GENOMIC DNA]</scope>
    <source>
        <strain evidence="10">CCMP 1984</strain>
    </source>
</reference>
<dbReference type="Proteomes" id="UP000002729">
    <property type="component" value="Unassembled WGS sequence"/>
</dbReference>
<dbReference type="OrthoDB" id="264603at2759"/>
<comment type="subcellular location">
    <subcellularLocation>
        <location evidence="1">Membrane</location>
        <topology evidence="1">Single-pass type IV membrane protein</topology>
    </subcellularLocation>
</comment>
<dbReference type="PANTHER" id="PTHR10809:SF6">
    <property type="entry name" value="AT11025P-RELATED"/>
    <property type="match status" value="1"/>
</dbReference>
<feature type="coiled-coil region" evidence="6">
    <location>
        <begin position="183"/>
        <end position="210"/>
    </location>
</feature>
<keyword evidence="3 7" id="KW-0812">Transmembrane</keyword>
<dbReference type="PANTHER" id="PTHR10809">
    <property type="entry name" value="VESICLE-ASSOCIATED MEMBRANE PROTEIN-ASSOCIATED PROTEIN"/>
    <property type="match status" value="1"/>
</dbReference>
<dbReference type="SUPFAM" id="SSF49354">
    <property type="entry name" value="PapD-like"/>
    <property type="match status" value="1"/>
</dbReference>
<dbReference type="InParanoid" id="F0YJI6"/>
<feature type="transmembrane region" description="Helical" evidence="7">
    <location>
        <begin position="230"/>
        <end position="250"/>
    </location>
</feature>
<dbReference type="InterPro" id="IPR013783">
    <property type="entry name" value="Ig-like_fold"/>
</dbReference>
<dbReference type="AlphaFoldDB" id="F0YJI6"/>
<gene>
    <name evidence="9" type="ORF">AURANDRAFT_66986</name>
</gene>
<dbReference type="GeneID" id="20226030"/>
<dbReference type="InterPro" id="IPR016763">
    <property type="entry name" value="VAP"/>
</dbReference>
<dbReference type="RefSeq" id="XP_009040573.1">
    <property type="nucleotide sequence ID" value="XM_009042325.1"/>
</dbReference>
<evidence type="ECO:0000259" key="8">
    <source>
        <dbReference type="PROSITE" id="PS50202"/>
    </source>
</evidence>
<keyword evidence="6" id="KW-0175">Coiled coil</keyword>
<feature type="domain" description="MSP" evidence="8">
    <location>
        <begin position="5"/>
        <end position="144"/>
    </location>
</feature>
<dbReference type="GO" id="GO:0005886">
    <property type="term" value="C:plasma membrane"/>
    <property type="evidence" value="ECO:0007669"/>
    <property type="project" value="TreeGrafter"/>
</dbReference>
<protein>
    <recommendedName>
        <fullName evidence="8">MSP domain-containing protein</fullName>
    </recommendedName>
</protein>
<dbReference type="InterPro" id="IPR008962">
    <property type="entry name" value="PapD-like_sf"/>
</dbReference>
<dbReference type="GO" id="GO:0061817">
    <property type="term" value="P:endoplasmic reticulum-plasma membrane tethering"/>
    <property type="evidence" value="ECO:0007669"/>
    <property type="project" value="TreeGrafter"/>
</dbReference>
<evidence type="ECO:0000256" key="5">
    <source>
        <dbReference type="ARBA" id="ARBA00023136"/>
    </source>
</evidence>
<organism evidence="10">
    <name type="scientific">Aureococcus anophagefferens</name>
    <name type="common">Harmful bloom alga</name>
    <dbReference type="NCBI Taxonomy" id="44056"/>
    <lineage>
        <taxon>Eukaryota</taxon>
        <taxon>Sar</taxon>
        <taxon>Stramenopiles</taxon>
        <taxon>Ochrophyta</taxon>
        <taxon>Pelagophyceae</taxon>
        <taxon>Pelagomonadales</taxon>
        <taxon>Pelagomonadaceae</taxon>
        <taxon>Aureococcus</taxon>
    </lineage>
</organism>
<keyword evidence="4 7" id="KW-1133">Transmembrane helix</keyword>
<evidence type="ECO:0000313" key="10">
    <source>
        <dbReference type="Proteomes" id="UP000002729"/>
    </source>
</evidence>
<dbReference type="OMA" id="LHDHVEY"/>
<evidence type="ECO:0000256" key="3">
    <source>
        <dbReference type="ARBA" id="ARBA00022692"/>
    </source>
</evidence>
<evidence type="ECO:0000256" key="1">
    <source>
        <dbReference type="ARBA" id="ARBA00004211"/>
    </source>
</evidence>
<dbReference type="InterPro" id="IPR000535">
    <property type="entry name" value="MSP_dom"/>
</dbReference>
<sequence length="258" mass="29019">MLNGALKFSPDECLDIVFSEGDNAETKLQITNIGLSPCIFKVKTTTPDRYLVKPNHGLIRQAAVTEISIVVVQSKKKDIMALAKAKGMMKCTDKFLVQSSVVDASVVGELEGKTSTELAEAITRLFGKREKRMLNAKKLLVDFMVPESRAGDGYHLATESTPEEMFAEIVTLRKKYDDLVAFTVKLTAERDSLSTNLAEVQKELNNLHDHVEYDPACDPDMQHHRNKRTFHTLHVLFMIFFSFFMGHYGLLQRLFAGS</sequence>
<dbReference type="GO" id="GO:0005789">
    <property type="term" value="C:endoplasmic reticulum membrane"/>
    <property type="evidence" value="ECO:0007669"/>
    <property type="project" value="InterPro"/>
</dbReference>
<dbReference type="EMBL" id="GL833148">
    <property type="protein sequence ID" value="EGB04658.1"/>
    <property type="molecule type" value="Genomic_DNA"/>
</dbReference>
<evidence type="ECO:0000256" key="7">
    <source>
        <dbReference type="SAM" id="Phobius"/>
    </source>
</evidence>
<name>F0YJI6_AURAN</name>
<comment type="similarity">
    <text evidence="2">Belongs to the VAMP-associated protein (VAP) (TC 9.B.17) family.</text>
</comment>
<keyword evidence="5 7" id="KW-0472">Membrane</keyword>
<dbReference type="Gene3D" id="2.60.40.10">
    <property type="entry name" value="Immunoglobulins"/>
    <property type="match status" value="1"/>
</dbReference>
<dbReference type="KEGG" id="aaf:AURANDRAFT_66986"/>